<comment type="caution">
    <text evidence="2">The sequence shown here is derived from an EMBL/GenBank/DDBJ whole genome shotgun (WGS) entry which is preliminary data.</text>
</comment>
<feature type="region of interest" description="Disordered" evidence="1">
    <location>
        <begin position="189"/>
        <end position="223"/>
    </location>
</feature>
<evidence type="ECO:0008006" key="4">
    <source>
        <dbReference type="Google" id="ProtNLM"/>
    </source>
</evidence>
<dbReference type="GO" id="GO:0003676">
    <property type="term" value="F:nucleic acid binding"/>
    <property type="evidence" value="ECO:0007669"/>
    <property type="project" value="InterPro"/>
</dbReference>
<dbReference type="InterPro" id="IPR036875">
    <property type="entry name" value="Znf_CCHC_sf"/>
</dbReference>
<organism evidence="2 3">
    <name type="scientific">Chara braunii</name>
    <name type="common">Braun's stonewort</name>
    <dbReference type="NCBI Taxonomy" id="69332"/>
    <lineage>
        <taxon>Eukaryota</taxon>
        <taxon>Viridiplantae</taxon>
        <taxon>Streptophyta</taxon>
        <taxon>Charophyceae</taxon>
        <taxon>Charales</taxon>
        <taxon>Characeae</taxon>
        <taxon>Chara</taxon>
    </lineage>
</organism>
<dbReference type="Proteomes" id="UP000265515">
    <property type="component" value="Unassembled WGS sequence"/>
</dbReference>
<keyword evidence="3" id="KW-1185">Reference proteome</keyword>
<evidence type="ECO:0000313" key="3">
    <source>
        <dbReference type="Proteomes" id="UP000265515"/>
    </source>
</evidence>
<name>A0A388KT66_CHABU</name>
<evidence type="ECO:0000313" key="2">
    <source>
        <dbReference type="EMBL" id="GBG73198.1"/>
    </source>
</evidence>
<dbReference type="Gramene" id="GBG73198">
    <property type="protein sequence ID" value="GBG73198"/>
    <property type="gene ID" value="CBR_g12916"/>
</dbReference>
<reference evidence="2 3" key="1">
    <citation type="journal article" date="2018" name="Cell">
        <title>The Chara Genome: Secondary Complexity and Implications for Plant Terrestrialization.</title>
        <authorList>
            <person name="Nishiyama T."/>
            <person name="Sakayama H."/>
            <person name="Vries J.D."/>
            <person name="Buschmann H."/>
            <person name="Saint-Marcoux D."/>
            <person name="Ullrich K.K."/>
            <person name="Haas F.B."/>
            <person name="Vanderstraeten L."/>
            <person name="Becker D."/>
            <person name="Lang D."/>
            <person name="Vosolsobe S."/>
            <person name="Rombauts S."/>
            <person name="Wilhelmsson P.K.I."/>
            <person name="Janitza P."/>
            <person name="Kern R."/>
            <person name="Heyl A."/>
            <person name="Rumpler F."/>
            <person name="Villalobos L.I.A.C."/>
            <person name="Clay J.M."/>
            <person name="Skokan R."/>
            <person name="Toyoda A."/>
            <person name="Suzuki Y."/>
            <person name="Kagoshima H."/>
            <person name="Schijlen E."/>
            <person name="Tajeshwar N."/>
            <person name="Catarino B."/>
            <person name="Hetherington A.J."/>
            <person name="Saltykova A."/>
            <person name="Bonnot C."/>
            <person name="Breuninger H."/>
            <person name="Symeonidi A."/>
            <person name="Radhakrishnan G.V."/>
            <person name="Van Nieuwerburgh F."/>
            <person name="Deforce D."/>
            <person name="Chang C."/>
            <person name="Karol K.G."/>
            <person name="Hedrich R."/>
            <person name="Ulvskov P."/>
            <person name="Glockner G."/>
            <person name="Delwiche C.F."/>
            <person name="Petrasek J."/>
            <person name="Van de Peer Y."/>
            <person name="Friml J."/>
            <person name="Beilby M."/>
            <person name="Dolan L."/>
            <person name="Kohara Y."/>
            <person name="Sugano S."/>
            <person name="Fujiyama A."/>
            <person name="Delaux P.-M."/>
            <person name="Quint M."/>
            <person name="TheiBen G."/>
            <person name="Hagemann M."/>
            <person name="Harholt J."/>
            <person name="Dunand C."/>
            <person name="Zachgo S."/>
            <person name="Langdale J."/>
            <person name="Maumus F."/>
            <person name="Straeten D.V.D."/>
            <person name="Gould S.B."/>
            <person name="Rensing S.A."/>
        </authorList>
    </citation>
    <scope>NUCLEOTIDE SEQUENCE [LARGE SCALE GENOMIC DNA]</scope>
    <source>
        <strain evidence="2 3">S276</strain>
    </source>
</reference>
<dbReference type="EMBL" id="BFEA01000178">
    <property type="protein sequence ID" value="GBG73198.1"/>
    <property type="molecule type" value="Genomic_DNA"/>
</dbReference>
<feature type="compositionally biased region" description="Basic and acidic residues" evidence="1">
    <location>
        <begin position="12"/>
        <end position="22"/>
    </location>
</feature>
<accession>A0A388KT66</accession>
<dbReference type="GO" id="GO:0008270">
    <property type="term" value="F:zinc ion binding"/>
    <property type="evidence" value="ECO:0007669"/>
    <property type="project" value="InterPro"/>
</dbReference>
<sequence length="290" mass="31725">MGKVFLDPTEATIRREAEEGRFSFRTPTELASQQPTPMTIETPRDEPAQKPQPPVVKGSPIEESPMILLEVQEGALTGAAASAESEAMGGEASRLDELAAAMELDMPSGGPQRQGTPVREHISVQQSEVMSGSATVMIPQPSDLRGGKEMTAMGGIREGRPLRLDTPAYQPEGDEMLAGTSTQIMERGPAKSWSMPQSHEMSREASKALPLPGSQKKKRRCRGRSDDQCFFCKDGVHRALECPKFLKDKAAGRVTERGGRMYDRQGRVVERAPDGGRAQLYRQNQEVMSE</sequence>
<feature type="compositionally biased region" description="Polar residues" evidence="1">
    <location>
        <begin position="25"/>
        <end position="39"/>
    </location>
</feature>
<feature type="region of interest" description="Disordered" evidence="1">
    <location>
        <begin position="1"/>
        <end position="63"/>
    </location>
</feature>
<protein>
    <recommendedName>
        <fullName evidence="4">CCHC-type domain-containing protein</fullName>
    </recommendedName>
</protein>
<dbReference type="AlphaFoldDB" id="A0A388KT66"/>
<proteinExistence type="predicted"/>
<gene>
    <name evidence="2" type="ORF">CBR_g12916</name>
</gene>
<evidence type="ECO:0000256" key="1">
    <source>
        <dbReference type="SAM" id="MobiDB-lite"/>
    </source>
</evidence>
<dbReference type="SUPFAM" id="SSF57756">
    <property type="entry name" value="Retrovirus zinc finger-like domains"/>
    <property type="match status" value="1"/>
</dbReference>